<feature type="transmembrane region" description="Helical" evidence="1">
    <location>
        <begin position="246"/>
        <end position="270"/>
    </location>
</feature>
<keyword evidence="3" id="KW-1185">Reference proteome</keyword>
<dbReference type="eggNOG" id="ENOG502SXIS">
    <property type="taxonomic scope" value="Eukaryota"/>
</dbReference>
<keyword evidence="1" id="KW-0812">Transmembrane</keyword>
<dbReference type="OrthoDB" id="509648at2759"/>
<feature type="transmembrane region" description="Helical" evidence="1">
    <location>
        <begin position="55"/>
        <end position="76"/>
    </location>
</feature>
<reference evidence="2 3" key="1">
    <citation type="journal article" date="2010" name="Plant Cell">
        <title>The Chlorella variabilis NC64A genome reveals adaptation to photosymbiosis, coevolution with viruses, and cryptic sex.</title>
        <authorList>
            <person name="Blanc G."/>
            <person name="Duncan G."/>
            <person name="Agarkova I."/>
            <person name="Borodovsky M."/>
            <person name="Gurnon J."/>
            <person name="Kuo A."/>
            <person name="Lindquist E."/>
            <person name="Lucas S."/>
            <person name="Pangilinan J."/>
            <person name="Polle J."/>
            <person name="Salamov A."/>
            <person name="Terry A."/>
            <person name="Yamada T."/>
            <person name="Dunigan D.D."/>
            <person name="Grigoriev I.V."/>
            <person name="Claverie J.M."/>
            <person name="Van Etten J.L."/>
        </authorList>
    </citation>
    <scope>NUCLEOTIDE SEQUENCE [LARGE SCALE GENOMIC DNA]</scope>
    <source>
        <strain evidence="2 3">NC64A</strain>
    </source>
</reference>
<dbReference type="GeneID" id="17353776"/>
<proteinExistence type="predicted"/>
<sequence>MIAVLAGAVLGPFTAVYAVGPVAAVLFLPLLAVQLGVTLGLGVVPGSFTIPDKVTAGLTAGLLSLYFLLLMHTTLWNKLEAYFCNTPWLRHTGELQAVEGTRKYATRCPFTGHRPTMRCPSCEARVHDSAFHKSDRLVAWFVGETVLRWDAAKLCTDAGEGNVKRARQRLDQCLDFRGNTLFASVSACCVGCATWQRCFNLLPRMSLSLAMTSLFFVFVPWAFASFLSGGSSTSGQSIGGGGAKAIHVTCDVLGVLFAQAALVVQVHAVLRANEFLAKYRPMVPSLKPLFQPPKWRLVQHIMHAPWEQAI</sequence>
<protein>
    <submittedName>
        <fullName evidence="2">Uncharacterized protein</fullName>
    </submittedName>
</protein>
<dbReference type="KEGG" id="cvr:CHLNCDRAFT_135651"/>
<name>E1ZIP0_CHLVA</name>
<dbReference type="RefSeq" id="XP_005846470.1">
    <property type="nucleotide sequence ID" value="XM_005846408.1"/>
</dbReference>
<feature type="transmembrane region" description="Helical" evidence="1">
    <location>
        <begin position="207"/>
        <end position="226"/>
    </location>
</feature>
<evidence type="ECO:0000256" key="1">
    <source>
        <dbReference type="SAM" id="Phobius"/>
    </source>
</evidence>
<evidence type="ECO:0000313" key="2">
    <source>
        <dbReference type="EMBL" id="EFN54368.1"/>
    </source>
</evidence>
<dbReference type="AlphaFoldDB" id="E1ZIP0"/>
<dbReference type="Proteomes" id="UP000008141">
    <property type="component" value="Unassembled WGS sequence"/>
</dbReference>
<keyword evidence="1" id="KW-1133">Transmembrane helix</keyword>
<accession>E1ZIP0</accession>
<dbReference type="EMBL" id="GL433848">
    <property type="protein sequence ID" value="EFN54368.1"/>
    <property type="molecule type" value="Genomic_DNA"/>
</dbReference>
<organism evidence="3">
    <name type="scientific">Chlorella variabilis</name>
    <name type="common">Green alga</name>
    <dbReference type="NCBI Taxonomy" id="554065"/>
    <lineage>
        <taxon>Eukaryota</taxon>
        <taxon>Viridiplantae</taxon>
        <taxon>Chlorophyta</taxon>
        <taxon>core chlorophytes</taxon>
        <taxon>Trebouxiophyceae</taxon>
        <taxon>Chlorellales</taxon>
        <taxon>Chlorellaceae</taxon>
        <taxon>Chlorella clade</taxon>
        <taxon>Chlorella</taxon>
    </lineage>
</organism>
<gene>
    <name evidence="2" type="ORF">CHLNCDRAFT_135651</name>
</gene>
<dbReference type="InParanoid" id="E1ZIP0"/>
<keyword evidence="1" id="KW-0472">Membrane</keyword>
<evidence type="ECO:0000313" key="3">
    <source>
        <dbReference type="Proteomes" id="UP000008141"/>
    </source>
</evidence>